<dbReference type="EMBL" id="JAATLI010000022">
    <property type="protein sequence ID" value="NJC20759.1"/>
    <property type="molecule type" value="Genomic_DNA"/>
</dbReference>
<dbReference type="SUPFAM" id="SSF46689">
    <property type="entry name" value="Homeodomain-like"/>
    <property type="match status" value="1"/>
</dbReference>
<organism evidence="5 7">
    <name type="scientific">Butyricimonas paravirosa</name>
    <dbReference type="NCBI Taxonomy" id="1472417"/>
    <lineage>
        <taxon>Bacteria</taxon>
        <taxon>Pseudomonadati</taxon>
        <taxon>Bacteroidota</taxon>
        <taxon>Bacteroidia</taxon>
        <taxon>Bacteroidales</taxon>
        <taxon>Odoribacteraceae</taxon>
        <taxon>Butyricimonas</taxon>
    </lineage>
</organism>
<reference evidence="6 8" key="1">
    <citation type="submission" date="2019-09" db="EMBL/GenBank/DDBJ databases">
        <title>Butyricimonas paravirosa DSM 105722 (=214-4 = JCM 18677 = CCUG 65563).</title>
        <authorList>
            <person name="Le Roy T."/>
            <person name="Cani P.D."/>
        </authorList>
    </citation>
    <scope>NUCLEOTIDE SEQUENCE [LARGE SCALE GENOMIC DNA]</scope>
    <source>
        <strain evidence="6 8">DSM 105722</strain>
    </source>
</reference>
<evidence type="ECO:0000313" key="6">
    <source>
        <dbReference type="EMBL" id="WOF11993.1"/>
    </source>
</evidence>
<dbReference type="InterPro" id="IPR009057">
    <property type="entry name" value="Homeodomain-like_sf"/>
</dbReference>
<feature type="domain" description="HTH araC/xylS-type" evidence="4">
    <location>
        <begin position="202"/>
        <end position="300"/>
    </location>
</feature>
<keyword evidence="2 5" id="KW-0238">DNA-binding</keyword>
<name>A0A7X6BLQ6_9BACT</name>
<dbReference type="EMBL" id="CP043839">
    <property type="protein sequence ID" value="WOF11993.1"/>
    <property type="molecule type" value="Genomic_DNA"/>
</dbReference>
<dbReference type="GeneID" id="86890991"/>
<evidence type="ECO:0000313" key="8">
    <source>
        <dbReference type="Proteomes" id="UP001302374"/>
    </source>
</evidence>
<dbReference type="PROSITE" id="PS01124">
    <property type="entry name" value="HTH_ARAC_FAMILY_2"/>
    <property type="match status" value="1"/>
</dbReference>
<dbReference type="GO" id="GO:0043565">
    <property type="term" value="F:sequence-specific DNA binding"/>
    <property type="evidence" value="ECO:0007669"/>
    <property type="project" value="InterPro"/>
</dbReference>
<accession>A0A7X6BLQ6</accession>
<dbReference type="GO" id="GO:0003700">
    <property type="term" value="F:DNA-binding transcription factor activity"/>
    <property type="evidence" value="ECO:0007669"/>
    <property type="project" value="InterPro"/>
</dbReference>
<keyword evidence="3" id="KW-0804">Transcription</keyword>
<dbReference type="InterPro" id="IPR018060">
    <property type="entry name" value="HTH_AraC"/>
</dbReference>
<dbReference type="RefSeq" id="WP_087421652.1">
    <property type="nucleotide sequence ID" value="NZ_BMPA01000022.1"/>
</dbReference>
<dbReference type="Pfam" id="PF12833">
    <property type="entry name" value="HTH_18"/>
    <property type="match status" value="1"/>
</dbReference>
<dbReference type="Proteomes" id="UP001302374">
    <property type="component" value="Chromosome"/>
</dbReference>
<evidence type="ECO:0000256" key="1">
    <source>
        <dbReference type="ARBA" id="ARBA00023015"/>
    </source>
</evidence>
<evidence type="ECO:0000256" key="2">
    <source>
        <dbReference type="ARBA" id="ARBA00023125"/>
    </source>
</evidence>
<gene>
    <name evidence="6" type="ORF">F1644_06805</name>
    <name evidence="5" type="ORF">GGR15_004418</name>
</gene>
<dbReference type="SMART" id="SM00342">
    <property type="entry name" value="HTH_ARAC"/>
    <property type="match status" value="1"/>
</dbReference>
<dbReference type="PANTHER" id="PTHR43280:SF32">
    <property type="entry name" value="TRANSCRIPTIONAL REGULATORY PROTEIN"/>
    <property type="match status" value="1"/>
</dbReference>
<evidence type="ECO:0000256" key="3">
    <source>
        <dbReference type="ARBA" id="ARBA00023163"/>
    </source>
</evidence>
<dbReference type="AlphaFoldDB" id="A0A7X6BLQ6"/>
<dbReference type="Gene3D" id="1.10.10.60">
    <property type="entry name" value="Homeodomain-like"/>
    <property type="match status" value="1"/>
</dbReference>
<protein>
    <submittedName>
        <fullName evidence="6">AraC family transcriptional regulator</fullName>
    </submittedName>
    <submittedName>
        <fullName evidence="5">AraC-like DNA-binding protein</fullName>
    </submittedName>
</protein>
<evidence type="ECO:0000313" key="7">
    <source>
        <dbReference type="Proteomes" id="UP000576368"/>
    </source>
</evidence>
<evidence type="ECO:0000313" key="5">
    <source>
        <dbReference type="EMBL" id="NJC20759.1"/>
    </source>
</evidence>
<reference evidence="5 7" key="2">
    <citation type="submission" date="2020-03" db="EMBL/GenBank/DDBJ databases">
        <title>Genomic Encyclopedia of Type Strains, Phase IV (KMG-IV): sequencing the most valuable type-strain genomes for metagenomic binning, comparative biology and taxonomic classification.</title>
        <authorList>
            <person name="Goeker M."/>
        </authorList>
    </citation>
    <scope>NUCLEOTIDE SEQUENCE [LARGE SCALE GENOMIC DNA]</scope>
    <source>
        <strain evidence="5 7">DSM 105722</strain>
    </source>
</reference>
<keyword evidence="1" id="KW-0805">Transcription regulation</keyword>
<dbReference type="PANTHER" id="PTHR43280">
    <property type="entry name" value="ARAC-FAMILY TRANSCRIPTIONAL REGULATOR"/>
    <property type="match status" value="1"/>
</dbReference>
<evidence type="ECO:0000259" key="4">
    <source>
        <dbReference type="PROSITE" id="PS01124"/>
    </source>
</evidence>
<sequence length="301" mass="35030">MKQNGLLNLALKQVQAWPIQPCNDYRFISEEFVIVRSVVGMRDLNSSLIVFGQPYRLTEGRIVHLRSGYVRIRANLHDLTIKAHQMVVASPGTVAEFVEMSPDCELSMVGIANSFMEGWQKEEQLMAYLQGRLYLWLSLNEVIERRLETIFSLLWEVVHDVPFPKGTVQSLISTLFHQIAYLQQNGHSVGHAKYTRQEEVFNRFLSLVNKYAIRERNVAFYADRLYLTPRYLNTLIRQVSDHTVMDWINEAVIQEVKIQLLHSDKLVYQIADELNFPNPSFFSKFFHRMTGKTPNEYRAGK</sequence>
<keyword evidence="8" id="KW-1185">Reference proteome</keyword>
<proteinExistence type="predicted"/>
<dbReference type="Proteomes" id="UP000576368">
    <property type="component" value="Unassembled WGS sequence"/>
</dbReference>